<evidence type="ECO:0000313" key="2">
    <source>
        <dbReference type="Proteomes" id="UP000282483"/>
    </source>
</evidence>
<reference evidence="1 2" key="1">
    <citation type="submission" date="2017-03" db="EMBL/GenBank/DDBJ databases">
        <title>The genome sequence of Candidatus Rickettsiella viridis.</title>
        <authorList>
            <person name="Nikoh N."/>
            <person name="Tsuchida T."/>
            <person name="Yamaguchi K."/>
            <person name="Maeda T."/>
            <person name="Shigenobu S."/>
            <person name="Fukatsu T."/>
        </authorList>
    </citation>
    <scope>NUCLEOTIDE SEQUENCE [LARGE SCALE GENOMIC DNA]</scope>
    <source>
        <strain evidence="1 2">Ap-RA04</strain>
    </source>
</reference>
<keyword evidence="2" id="KW-1185">Reference proteome</keyword>
<dbReference type="Proteomes" id="UP000282483">
    <property type="component" value="Chromosome"/>
</dbReference>
<sequence length="509" mass="58352">MISHSNLNYYLKSANIYHLKKWTIKSAMPHYKNLNNFIKNNQKNTLFSSHATHFVKKIKHSKIKSSWVLKEILPPTRNPTTEILKRAESEAIEETVAQEFFRLLYPASPKTRWAKETRQGPDRYCVLSKEVEGFDSSFLSNPNLYNAIEDGSMRGFSTVLLIALLLREADLNNNNIAIDAKGNIVKIDGGLCFAHLKENHFALFNIKKINFTHADIESLPGLCTYRPFNWVDLTMWKKGKSTQENPSTALHPPKKAPPRFKQELYKTITLICLLPHDLIYSFTAVYSPDPKKAQSLAIDIIKQIKKLENIAAQMPDFLEYRTSIKAEQDIIDYTLYLKTFNTMGKSNLLDKTKHTSHIDVLDIIFTRSIKNYLPIKNLYHQLEHIQNLSNPNVNALIEPLKNEIAVCLTCPSYLNRQIVYKMLCDTRDKMLSLNSAKRTLTTFSINSLIHHLKHLENITCTSRNRSHAIAEDSSPTGAKKRKTINFSDSINTANDSQENLPLLKKHLIN</sequence>
<proteinExistence type="predicted"/>
<dbReference type="OrthoDB" id="5659926at2"/>
<protein>
    <submittedName>
        <fullName evidence="1">Uncharacterized protein</fullName>
    </submittedName>
</protein>
<dbReference type="KEGG" id="rvi:RVIR1_06440"/>
<gene>
    <name evidence="1" type="ORF">RVIR1_06440</name>
</gene>
<accession>A0A2Z5V3X0</accession>
<organism evidence="1 2">
    <name type="scientific">Candidatus Rickettsiella viridis</name>
    <dbReference type="NCBI Taxonomy" id="676208"/>
    <lineage>
        <taxon>Bacteria</taxon>
        <taxon>Pseudomonadati</taxon>
        <taxon>Pseudomonadota</taxon>
        <taxon>Gammaproteobacteria</taxon>
        <taxon>Legionellales</taxon>
        <taxon>Coxiellaceae</taxon>
        <taxon>Rickettsiella</taxon>
    </lineage>
</organism>
<dbReference type="RefSeq" id="WP_126322626.1">
    <property type="nucleotide sequence ID" value="NZ_AP018005.1"/>
</dbReference>
<dbReference type="EMBL" id="AP018005">
    <property type="protein sequence ID" value="BBB15142.1"/>
    <property type="molecule type" value="Genomic_DNA"/>
</dbReference>
<name>A0A2Z5V3X0_9COXI</name>
<dbReference type="AlphaFoldDB" id="A0A2Z5V3X0"/>
<evidence type="ECO:0000313" key="1">
    <source>
        <dbReference type="EMBL" id="BBB15142.1"/>
    </source>
</evidence>